<dbReference type="OrthoDB" id="9781117at2"/>
<dbReference type="PANTHER" id="PTHR43490">
    <property type="entry name" value="(+)-NEOMENTHOL DEHYDROGENASE"/>
    <property type="match status" value="1"/>
</dbReference>
<dbReference type="SUPFAM" id="SSF51735">
    <property type="entry name" value="NAD(P)-binding Rossmann-fold domains"/>
    <property type="match status" value="1"/>
</dbReference>
<keyword evidence="3" id="KW-0560">Oxidoreductase</keyword>
<keyword evidence="7" id="KW-1185">Reference proteome</keyword>
<evidence type="ECO:0000256" key="1">
    <source>
        <dbReference type="ARBA" id="ARBA00006484"/>
    </source>
</evidence>
<feature type="region of interest" description="Disordered" evidence="5">
    <location>
        <begin position="211"/>
        <end position="230"/>
    </location>
</feature>
<protein>
    <submittedName>
        <fullName evidence="6">NAD(P)-dependent dehydrogenase, short-chain alcohol dehydrogenase family</fullName>
    </submittedName>
</protein>
<dbReference type="EMBL" id="FZOF01000028">
    <property type="protein sequence ID" value="SNT47227.1"/>
    <property type="molecule type" value="Genomic_DNA"/>
</dbReference>
<evidence type="ECO:0000256" key="2">
    <source>
        <dbReference type="ARBA" id="ARBA00022857"/>
    </source>
</evidence>
<dbReference type="AlphaFoldDB" id="A0A239MWR6"/>
<dbReference type="Gene3D" id="3.40.50.720">
    <property type="entry name" value="NAD(P)-binding Rossmann-like Domain"/>
    <property type="match status" value="1"/>
</dbReference>
<evidence type="ECO:0000313" key="6">
    <source>
        <dbReference type="EMBL" id="SNT47227.1"/>
    </source>
</evidence>
<dbReference type="InterPro" id="IPR002347">
    <property type="entry name" value="SDR_fam"/>
</dbReference>
<dbReference type="Pfam" id="PF00106">
    <property type="entry name" value="adh_short"/>
    <property type="match status" value="1"/>
</dbReference>
<proteinExistence type="inferred from homology"/>
<keyword evidence="2" id="KW-0521">NADP</keyword>
<evidence type="ECO:0000256" key="4">
    <source>
        <dbReference type="RuleBase" id="RU000363"/>
    </source>
</evidence>
<organism evidence="6 7">
    <name type="scientific">Actinacidiphila glaucinigra</name>
    <dbReference type="NCBI Taxonomy" id="235986"/>
    <lineage>
        <taxon>Bacteria</taxon>
        <taxon>Bacillati</taxon>
        <taxon>Actinomycetota</taxon>
        <taxon>Actinomycetes</taxon>
        <taxon>Kitasatosporales</taxon>
        <taxon>Streptomycetaceae</taxon>
        <taxon>Actinacidiphila</taxon>
    </lineage>
</organism>
<evidence type="ECO:0000256" key="3">
    <source>
        <dbReference type="ARBA" id="ARBA00023002"/>
    </source>
</evidence>
<name>A0A239MWR6_9ACTN</name>
<accession>A0A239MWR6</accession>
<evidence type="ECO:0000313" key="7">
    <source>
        <dbReference type="Proteomes" id="UP000198280"/>
    </source>
</evidence>
<reference evidence="6 7" key="1">
    <citation type="submission" date="2017-06" db="EMBL/GenBank/DDBJ databases">
        <authorList>
            <person name="Kim H.J."/>
            <person name="Triplett B.A."/>
        </authorList>
    </citation>
    <scope>NUCLEOTIDE SEQUENCE [LARGE SCALE GENOMIC DNA]</scope>
    <source>
        <strain evidence="6 7">CGMCC 4.1858</strain>
    </source>
</reference>
<gene>
    <name evidence="6" type="ORF">SAMN05216252_128112</name>
</gene>
<sequence>MTVSLITGGTRGLGRETARRLIGLGHTVHVGGRDEGRGRAAADELGAHFLPLDVTDDASVAAAAADVTRREGRLDVLVNGAGAFEGMRGADEVTAAVMRQVFETNVFGAVRMTHAFLPLLAVSEAPVIVNVSSVFGSFGTVTDPGRPEARILLPVYASSRAALNMLTVQYAKALPGLRVNAAEPGLTGTDPYGSGSGTVEEGAEVIVRLATLGPDGPTGTFSGPDGPLPW</sequence>
<dbReference type="GO" id="GO:0016491">
    <property type="term" value="F:oxidoreductase activity"/>
    <property type="evidence" value="ECO:0007669"/>
    <property type="project" value="UniProtKB-KW"/>
</dbReference>
<dbReference type="InterPro" id="IPR036291">
    <property type="entry name" value="NAD(P)-bd_dom_sf"/>
</dbReference>
<dbReference type="PRINTS" id="PR00080">
    <property type="entry name" value="SDRFAMILY"/>
</dbReference>
<evidence type="ECO:0000256" key="5">
    <source>
        <dbReference type="SAM" id="MobiDB-lite"/>
    </source>
</evidence>
<comment type="similarity">
    <text evidence="1 4">Belongs to the short-chain dehydrogenases/reductases (SDR) family.</text>
</comment>
<dbReference type="PANTHER" id="PTHR43490:SF99">
    <property type="entry name" value="SHORT-CHAIN DEHYDROGENASE_REDUCTASE"/>
    <property type="match status" value="1"/>
</dbReference>
<dbReference type="PRINTS" id="PR00081">
    <property type="entry name" value="GDHRDH"/>
</dbReference>
<dbReference type="RefSeq" id="WP_089228121.1">
    <property type="nucleotide sequence ID" value="NZ_FZOF01000028.1"/>
</dbReference>
<dbReference type="Proteomes" id="UP000198280">
    <property type="component" value="Unassembled WGS sequence"/>
</dbReference>